<proteinExistence type="predicted"/>
<accession>A0ABT3GHV1</accession>
<protein>
    <submittedName>
        <fullName evidence="1">Uncharacterized protein</fullName>
    </submittedName>
</protein>
<reference evidence="1 2" key="1">
    <citation type="submission" date="2022-10" db="EMBL/GenBank/DDBJ databases">
        <title>Luteolibacter arcticus strain CCTCC AB 2014275, whole genome shotgun sequencing project.</title>
        <authorList>
            <person name="Zhao G."/>
            <person name="Shen L."/>
        </authorList>
    </citation>
    <scope>NUCLEOTIDE SEQUENCE [LARGE SCALE GENOMIC DNA]</scope>
    <source>
        <strain evidence="1 2">CCTCC AB 2014275</strain>
    </source>
</reference>
<comment type="caution">
    <text evidence="1">The sequence shown here is derived from an EMBL/GenBank/DDBJ whole genome shotgun (WGS) entry which is preliminary data.</text>
</comment>
<dbReference type="EMBL" id="JAPDDT010000004">
    <property type="protein sequence ID" value="MCW1923089.1"/>
    <property type="molecule type" value="Genomic_DNA"/>
</dbReference>
<evidence type="ECO:0000313" key="1">
    <source>
        <dbReference type="EMBL" id="MCW1923089.1"/>
    </source>
</evidence>
<organism evidence="1 2">
    <name type="scientific">Luteolibacter arcticus</name>
    <dbReference type="NCBI Taxonomy" id="1581411"/>
    <lineage>
        <taxon>Bacteria</taxon>
        <taxon>Pseudomonadati</taxon>
        <taxon>Verrucomicrobiota</taxon>
        <taxon>Verrucomicrobiia</taxon>
        <taxon>Verrucomicrobiales</taxon>
        <taxon>Verrucomicrobiaceae</taxon>
        <taxon>Luteolibacter</taxon>
    </lineage>
</organism>
<dbReference type="Proteomes" id="UP001320876">
    <property type="component" value="Unassembled WGS sequence"/>
</dbReference>
<name>A0ABT3GHV1_9BACT</name>
<evidence type="ECO:0000313" key="2">
    <source>
        <dbReference type="Proteomes" id="UP001320876"/>
    </source>
</evidence>
<sequence>MRDLFIGSLLPAASKKAHHAYDAVRGNDTIRELGHQFDKLKSRW</sequence>
<gene>
    <name evidence="1" type="ORF">OKA05_11040</name>
</gene>
<keyword evidence="2" id="KW-1185">Reference proteome</keyword>